<dbReference type="EMBL" id="SRPW01000862">
    <property type="protein sequence ID" value="KAG6011558.1"/>
    <property type="molecule type" value="Genomic_DNA"/>
</dbReference>
<accession>A0A9P7T0V6</accession>
<organism evidence="2 3">
    <name type="scientific">Claviceps pusilla</name>
    <dbReference type="NCBI Taxonomy" id="123648"/>
    <lineage>
        <taxon>Eukaryota</taxon>
        <taxon>Fungi</taxon>
        <taxon>Dikarya</taxon>
        <taxon>Ascomycota</taxon>
        <taxon>Pezizomycotina</taxon>
        <taxon>Sordariomycetes</taxon>
        <taxon>Hypocreomycetidae</taxon>
        <taxon>Hypocreales</taxon>
        <taxon>Clavicipitaceae</taxon>
        <taxon>Claviceps</taxon>
    </lineage>
</organism>
<comment type="caution">
    <text evidence="2">The sequence shown here is derived from an EMBL/GenBank/DDBJ whole genome shotgun (WGS) entry which is preliminary data.</text>
</comment>
<proteinExistence type="predicted"/>
<feature type="compositionally biased region" description="Polar residues" evidence="1">
    <location>
        <begin position="81"/>
        <end position="91"/>
    </location>
</feature>
<dbReference type="AlphaFoldDB" id="A0A9P7T0V6"/>
<keyword evidence="3" id="KW-1185">Reference proteome</keyword>
<name>A0A9P7T0V6_9HYPO</name>
<evidence type="ECO:0000313" key="3">
    <source>
        <dbReference type="Proteomes" id="UP000748025"/>
    </source>
</evidence>
<evidence type="ECO:0000313" key="2">
    <source>
        <dbReference type="EMBL" id="KAG6011558.1"/>
    </source>
</evidence>
<sequence>MEATSDQTTDSVVATNFQTRSRIGARRTPSWSSSGKWRGTPPGSQLPDWINVSDKPLSGSAQELVPVRRSSCQRCQRRPASINQRVSTNDQRPTKKKKERTHANGLLRGGQVPASNCSKSKIRRDHLDQDHQTHTSSIHRPPSRKRAGLGWAGLAGNGSWRAGLKPDSAASSVVVIRIDPVWSEHRRPPPFSGHVGPAPLSPKSHHNFVCAAGKLDFPSDVPRGAGAV</sequence>
<feature type="compositionally biased region" description="Polar residues" evidence="1">
    <location>
        <begin position="1"/>
        <end position="21"/>
    </location>
</feature>
<evidence type="ECO:0000256" key="1">
    <source>
        <dbReference type="SAM" id="MobiDB-lite"/>
    </source>
</evidence>
<dbReference type="Proteomes" id="UP000748025">
    <property type="component" value="Unassembled WGS sequence"/>
</dbReference>
<gene>
    <name evidence="2" type="ORF">E4U43_008243</name>
</gene>
<feature type="region of interest" description="Disordered" evidence="1">
    <location>
        <begin position="1"/>
        <end position="148"/>
    </location>
</feature>
<reference evidence="2" key="1">
    <citation type="journal article" date="2020" name="bioRxiv">
        <title>Whole genome comparisons of ergot fungi reveals the divergence and evolution of species within the genus Claviceps are the result of varying mechanisms driving genome evolution and host range expansion.</title>
        <authorList>
            <person name="Wyka S.A."/>
            <person name="Mondo S.J."/>
            <person name="Liu M."/>
            <person name="Dettman J."/>
            <person name="Nalam V."/>
            <person name="Broders K.D."/>
        </authorList>
    </citation>
    <scope>NUCLEOTIDE SEQUENCE</scope>
    <source>
        <strain evidence="2">CCC 602</strain>
    </source>
</reference>
<protein>
    <submittedName>
        <fullName evidence="2">Uncharacterized protein</fullName>
    </submittedName>
</protein>